<dbReference type="Proteomes" id="UP001280121">
    <property type="component" value="Unassembled WGS sequence"/>
</dbReference>
<dbReference type="EMBL" id="JANJYI010000005">
    <property type="protein sequence ID" value="KAK2648888.1"/>
    <property type="molecule type" value="Genomic_DNA"/>
</dbReference>
<proteinExistence type="predicted"/>
<reference evidence="1" key="1">
    <citation type="journal article" date="2023" name="Plant J.">
        <title>Genome sequences and population genomics provide insights into the demographic history, inbreeding, and mutation load of two 'living fossil' tree species of Dipteronia.</title>
        <authorList>
            <person name="Feng Y."/>
            <person name="Comes H.P."/>
            <person name="Chen J."/>
            <person name="Zhu S."/>
            <person name="Lu R."/>
            <person name="Zhang X."/>
            <person name="Li P."/>
            <person name="Qiu J."/>
            <person name="Olsen K.M."/>
            <person name="Qiu Y."/>
        </authorList>
    </citation>
    <scope>NUCLEOTIDE SEQUENCE</scope>
    <source>
        <strain evidence="1">KIB01</strain>
    </source>
</reference>
<sequence>MDKATRAYTELKYNWHMEELRNLHYNAYDYVIDVGPYKWSRVHGPERRNMLQRWLHDGYQAAQSMCHQLTDETHLMILKRVKKCSFMAVNPVDWNIFSVKRSEK</sequence>
<organism evidence="1 2">
    <name type="scientific">Dipteronia dyeriana</name>
    <dbReference type="NCBI Taxonomy" id="168575"/>
    <lineage>
        <taxon>Eukaryota</taxon>
        <taxon>Viridiplantae</taxon>
        <taxon>Streptophyta</taxon>
        <taxon>Embryophyta</taxon>
        <taxon>Tracheophyta</taxon>
        <taxon>Spermatophyta</taxon>
        <taxon>Magnoliopsida</taxon>
        <taxon>eudicotyledons</taxon>
        <taxon>Gunneridae</taxon>
        <taxon>Pentapetalae</taxon>
        <taxon>rosids</taxon>
        <taxon>malvids</taxon>
        <taxon>Sapindales</taxon>
        <taxon>Sapindaceae</taxon>
        <taxon>Hippocastanoideae</taxon>
        <taxon>Acereae</taxon>
        <taxon>Dipteronia</taxon>
    </lineage>
</organism>
<dbReference type="AlphaFoldDB" id="A0AAD9X007"/>
<gene>
    <name evidence="1" type="ORF">Ddye_016377</name>
</gene>
<keyword evidence="2" id="KW-1185">Reference proteome</keyword>
<comment type="caution">
    <text evidence="1">The sequence shown here is derived from an EMBL/GenBank/DDBJ whole genome shotgun (WGS) entry which is preliminary data.</text>
</comment>
<evidence type="ECO:0000313" key="2">
    <source>
        <dbReference type="Proteomes" id="UP001280121"/>
    </source>
</evidence>
<accession>A0AAD9X007</accession>
<protein>
    <submittedName>
        <fullName evidence="1">Uncharacterized protein</fullName>
    </submittedName>
</protein>
<name>A0AAD9X007_9ROSI</name>
<evidence type="ECO:0000313" key="1">
    <source>
        <dbReference type="EMBL" id="KAK2648888.1"/>
    </source>
</evidence>